<organism evidence="1 2">
    <name type="scientific">Sphaerodactylus townsendi</name>
    <dbReference type="NCBI Taxonomy" id="933632"/>
    <lineage>
        <taxon>Eukaryota</taxon>
        <taxon>Metazoa</taxon>
        <taxon>Chordata</taxon>
        <taxon>Craniata</taxon>
        <taxon>Vertebrata</taxon>
        <taxon>Euteleostomi</taxon>
        <taxon>Lepidosauria</taxon>
        <taxon>Squamata</taxon>
        <taxon>Bifurcata</taxon>
        <taxon>Gekkota</taxon>
        <taxon>Sphaerodactylidae</taxon>
        <taxon>Sphaerodactylus</taxon>
    </lineage>
</organism>
<dbReference type="Proteomes" id="UP000827872">
    <property type="component" value="Linkage Group LG01"/>
</dbReference>
<evidence type="ECO:0000313" key="1">
    <source>
        <dbReference type="EMBL" id="KAH8015346.1"/>
    </source>
</evidence>
<gene>
    <name evidence="1" type="ORF">K3G42_002846</name>
</gene>
<name>A0ACB8G6K1_9SAUR</name>
<accession>A0ACB8G6K1</accession>
<reference evidence="1" key="1">
    <citation type="submission" date="2021-08" db="EMBL/GenBank/DDBJ databases">
        <title>The first chromosome-level gecko genome reveals the dynamic sex chromosomes of Neotropical dwarf geckos (Sphaerodactylidae: Sphaerodactylus).</title>
        <authorList>
            <person name="Pinto B.J."/>
            <person name="Keating S.E."/>
            <person name="Gamble T."/>
        </authorList>
    </citation>
    <scope>NUCLEOTIDE SEQUENCE</scope>
    <source>
        <strain evidence="1">TG3544</strain>
    </source>
</reference>
<proteinExistence type="predicted"/>
<keyword evidence="2" id="KW-1185">Reference proteome</keyword>
<comment type="caution">
    <text evidence="1">The sequence shown here is derived from an EMBL/GenBank/DDBJ whole genome shotgun (WGS) entry which is preliminary data.</text>
</comment>
<sequence length="283" mass="31228">MDGIVGGSVLLPALIPPGKAVAKIEWEFCPEIGSCLAIADFMNGSWERPNAGDQFLQRLEKANETTLRIKDLENQDSGNYTAHLRFRDGEGQSQTFHLKVAEVVPVGIIAGATIGAGILVIFCFVALAYFLYRRRKGSRKDVTLRKPDIKVETVNREPLVLHTDREEDTASVSTATRVMKAIYSVGHRPPDALWEWLGRNGREGQTHLGTWAGPLADSGSLPSWLLLMLPLPGFSAPGFSMEAKESTEEELSDPTLRSCCFSALFIHHEASQDGESQQRQHQQ</sequence>
<protein>
    <submittedName>
        <fullName evidence="1">Uncharacterized protein</fullName>
    </submittedName>
</protein>
<evidence type="ECO:0000313" key="2">
    <source>
        <dbReference type="Proteomes" id="UP000827872"/>
    </source>
</evidence>
<dbReference type="EMBL" id="CM037614">
    <property type="protein sequence ID" value="KAH8015346.1"/>
    <property type="molecule type" value="Genomic_DNA"/>
</dbReference>